<reference evidence="1" key="1">
    <citation type="journal article" date="2019" name="bioRxiv">
        <title>The Genome of the Zebra Mussel, Dreissena polymorpha: A Resource for Invasive Species Research.</title>
        <authorList>
            <person name="McCartney M.A."/>
            <person name="Auch B."/>
            <person name="Kono T."/>
            <person name="Mallez S."/>
            <person name="Zhang Y."/>
            <person name="Obille A."/>
            <person name="Becker A."/>
            <person name="Abrahante J.E."/>
            <person name="Garbe J."/>
            <person name="Badalamenti J.P."/>
            <person name="Herman A."/>
            <person name="Mangelson H."/>
            <person name="Liachko I."/>
            <person name="Sullivan S."/>
            <person name="Sone E.D."/>
            <person name="Koren S."/>
            <person name="Silverstein K.A.T."/>
            <person name="Beckman K.B."/>
            <person name="Gohl D.M."/>
        </authorList>
    </citation>
    <scope>NUCLEOTIDE SEQUENCE</scope>
    <source>
        <strain evidence="1">Duluth1</strain>
        <tissue evidence="1">Whole animal</tissue>
    </source>
</reference>
<keyword evidence="2" id="KW-1185">Reference proteome</keyword>
<accession>A0A9D4S5V6</accession>
<evidence type="ECO:0000313" key="1">
    <source>
        <dbReference type="EMBL" id="KAH3891017.1"/>
    </source>
</evidence>
<reference evidence="1" key="2">
    <citation type="submission" date="2020-11" db="EMBL/GenBank/DDBJ databases">
        <authorList>
            <person name="McCartney M.A."/>
            <person name="Auch B."/>
            <person name="Kono T."/>
            <person name="Mallez S."/>
            <person name="Becker A."/>
            <person name="Gohl D.M."/>
            <person name="Silverstein K.A.T."/>
            <person name="Koren S."/>
            <person name="Bechman K.B."/>
            <person name="Herman A."/>
            <person name="Abrahante J.E."/>
            <person name="Garbe J."/>
        </authorList>
    </citation>
    <scope>NUCLEOTIDE SEQUENCE</scope>
    <source>
        <strain evidence="1">Duluth1</strain>
        <tissue evidence="1">Whole animal</tissue>
    </source>
</reference>
<proteinExistence type="predicted"/>
<name>A0A9D4S5V6_DREPO</name>
<dbReference type="Proteomes" id="UP000828390">
    <property type="component" value="Unassembled WGS sequence"/>
</dbReference>
<sequence>MTKSDITDNQGLWFIKKIIARVHHVPIDIGAGNPTTIKSIWSGLKAALMVYEHATHMI</sequence>
<evidence type="ECO:0000313" key="2">
    <source>
        <dbReference type="Proteomes" id="UP000828390"/>
    </source>
</evidence>
<protein>
    <submittedName>
        <fullName evidence="1">Uncharacterized protein</fullName>
    </submittedName>
</protein>
<comment type="caution">
    <text evidence="1">The sequence shown here is derived from an EMBL/GenBank/DDBJ whole genome shotgun (WGS) entry which is preliminary data.</text>
</comment>
<gene>
    <name evidence="1" type="ORF">DPMN_015108</name>
</gene>
<organism evidence="1 2">
    <name type="scientific">Dreissena polymorpha</name>
    <name type="common">Zebra mussel</name>
    <name type="synonym">Mytilus polymorpha</name>
    <dbReference type="NCBI Taxonomy" id="45954"/>
    <lineage>
        <taxon>Eukaryota</taxon>
        <taxon>Metazoa</taxon>
        <taxon>Spiralia</taxon>
        <taxon>Lophotrochozoa</taxon>
        <taxon>Mollusca</taxon>
        <taxon>Bivalvia</taxon>
        <taxon>Autobranchia</taxon>
        <taxon>Heteroconchia</taxon>
        <taxon>Euheterodonta</taxon>
        <taxon>Imparidentia</taxon>
        <taxon>Neoheterodontei</taxon>
        <taxon>Myida</taxon>
        <taxon>Dreissenoidea</taxon>
        <taxon>Dreissenidae</taxon>
        <taxon>Dreissena</taxon>
    </lineage>
</organism>
<dbReference type="AlphaFoldDB" id="A0A9D4S5V6"/>
<dbReference type="EMBL" id="JAIWYP010000001">
    <property type="protein sequence ID" value="KAH3891017.1"/>
    <property type="molecule type" value="Genomic_DNA"/>
</dbReference>